<name>A0A0S1MJH9_PHAPC</name>
<dbReference type="EMBL" id="KT246960">
    <property type="protein sequence ID" value="ALL41051.1"/>
    <property type="molecule type" value="mRNA"/>
</dbReference>
<proteinExistence type="evidence at transcript level"/>
<protein>
    <submittedName>
        <fullName evidence="2">Hesp-C49</fullName>
    </submittedName>
</protein>
<evidence type="ECO:0000313" key="2">
    <source>
        <dbReference type="EMBL" id="ALL41051.1"/>
    </source>
</evidence>
<keyword evidence="1" id="KW-0732">Signal</keyword>
<evidence type="ECO:0000256" key="1">
    <source>
        <dbReference type="SAM" id="SignalP"/>
    </source>
</evidence>
<reference evidence="2" key="1">
    <citation type="submission" date="2015-07" db="EMBL/GenBank/DDBJ databases">
        <title>Elucidating the P. pachyrhizi secretome and potential effectors.</title>
        <authorList>
            <person name="de Carvalho M.C.C.G."/>
            <person name="Nascimento L.C."/>
            <person name="Darben L.M."/>
            <person name="Polizel-Podanosqui A.M."/>
            <person name="Lopes-Caitar V.S."/>
            <person name="Rocha C.S."/>
            <person name="Qi M."/>
            <person name="Carazolle M."/>
            <person name="Kuwahara M.K."/>
            <person name="Pereira G.A.G."/>
            <person name="Abdelnoor R.V."/>
            <person name="Whitham S.A."/>
            <person name="Marcelino-Guimaraes F.C."/>
        </authorList>
    </citation>
    <scope>NUCLEOTIDE SEQUENCE</scope>
</reference>
<organism evidence="2">
    <name type="scientific">Phakopsora pachyrhizi</name>
    <name type="common">Asian soybean rust disease fungus</name>
    <dbReference type="NCBI Taxonomy" id="170000"/>
    <lineage>
        <taxon>Eukaryota</taxon>
        <taxon>Fungi</taxon>
        <taxon>Dikarya</taxon>
        <taxon>Basidiomycota</taxon>
        <taxon>Pucciniomycotina</taxon>
        <taxon>Pucciniomycetes</taxon>
        <taxon>Pucciniales</taxon>
        <taxon>Phakopsoraceae</taxon>
        <taxon>Phakopsora</taxon>
    </lineage>
</organism>
<dbReference type="AlphaFoldDB" id="A0A0S1MJH9"/>
<accession>A0A0S1MJH9</accession>
<feature type="chain" id="PRO_5006589250" evidence="1">
    <location>
        <begin position="21"/>
        <end position="163"/>
    </location>
</feature>
<sequence>MAKRLLSFYYFLTCFANILSTPKLQPLVCPNDWSLDPISSSQNTRRNVYCYDHQFLCEESDCYEYPVCSSCTSDKGKLAKTVACKNEYHASDPTTDQQAICVSSDETFWQCSGPCEGYLKCINFSRKGPFIKSQLRKRGNPFAVAMNGSPGGTSSNFDSVLSF</sequence>
<feature type="signal peptide" evidence="1">
    <location>
        <begin position="1"/>
        <end position="20"/>
    </location>
</feature>